<dbReference type="EMBL" id="JAVTTO010000001">
    <property type="protein sequence ID" value="MDT7831043.1"/>
    <property type="molecule type" value="Genomic_DNA"/>
</dbReference>
<dbReference type="InterPro" id="IPR001387">
    <property type="entry name" value="Cro/C1-type_HTH"/>
</dbReference>
<keyword evidence="4" id="KW-1185">Reference proteome</keyword>
<dbReference type="SMART" id="SM00530">
    <property type="entry name" value="HTH_XRE"/>
    <property type="match status" value="1"/>
</dbReference>
<evidence type="ECO:0000313" key="3">
    <source>
        <dbReference type="EMBL" id="MDT7831043.1"/>
    </source>
</evidence>
<evidence type="ECO:0000259" key="2">
    <source>
        <dbReference type="PROSITE" id="PS50943"/>
    </source>
</evidence>
<dbReference type="PANTHER" id="PTHR46558:SF4">
    <property type="entry name" value="DNA-BIDING PHAGE PROTEIN"/>
    <property type="match status" value="1"/>
</dbReference>
<evidence type="ECO:0000256" key="1">
    <source>
        <dbReference type="ARBA" id="ARBA00023125"/>
    </source>
</evidence>
<evidence type="ECO:0000313" key="4">
    <source>
        <dbReference type="Proteomes" id="UP001257277"/>
    </source>
</evidence>
<reference evidence="3 4" key="1">
    <citation type="submission" date="2023-09" db="EMBL/GenBank/DDBJ databases">
        <title>Novel taxa isolated from Blanes Bay.</title>
        <authorList>
            <person name="Rey-Velasco X."/>
            <person name="Lucena T."/>
        </authorList>
    </citation>
    <scope>NUCLEOTIDE SEQUENCE [LARGE SCALE GENOMIC DNA]</scope>
    <source>
        <strain evidence="3 4">S356</strain>
    </source>
</reference>
<dbReference type="CDD" id="cd00093">
    <property type="entry name" value="HTH_XRE"/>
    <property type="match status" value="1"/>
</dbReference>
<name>A0ABU3LCA9_9FLAO</name>
<feature type="domain" description="HTH cro/C1-type" evidence="2">
    <location>
        <begin position="15"/>
        <end position="69"/>
    </location>
</feature>
<protein>
    <submittedName>
        <fullName evidence="3">Helix-turn-helix transcriptional regulator</fullName>
    </submittedName>
</protein>
<dbReference type="Proteomes" id="UP001257277">
    <property type="component" value="Unassembled WGS sequence"/>
</dbReference>
<sequence length="92" mass="10994">MNAAQQLVDEIRERIKKIRLEKGYSQDYMADKLNISQNAYHKLEKGYSRIHLLKLIAISKILEIELMELINGPEYVYIFSKYYKKTLLRKVE</sequence>
<dbReference type="Gene3D" id="1.10.260.40">
    <property type="entry name" value="lambda repressor-like DNA-binding domains"/>
    <property type="match status" value="1"/>
</dbReference>
<organism evidence="3 4">
    <name type="scientific">Asprobacillus argus</name>
    <dbReference type="NCBI Taxonomy" id="3076534"/>
    <lineage>
        <taxon>Bacteria</taxon>
        <taxon>Pseudomonadati</taxon>
        <taxon>Bacteroidota</taxon>
        <taxon>Flavobacteriia</taxon>
        <taxon>Flavobacteriales</taxon>
        <taxon>Flavobacteriaceae</taxon>
        <taxon>Asprobacillus</taxon>
    </lineage>
</organism>
<keyword evidence="1" id="KW-0238">DNA-binding</keyword>
<dbReference type="Pfam" id="PF01381">
    <property type="entry name" value="HTH_3"/>
    <property type="match status" value="1"/>
</dbReference>
<accession>A0ABU3LCA9</accession>
<proteinExistence type="predicted"/>
<dbReference type="SUPFAM" id="SSF47413">
    <property type="entry name" value="lambda repressor-like DNA-binding domains"/>
    <property type="match status" value="1"/>
</dbReference>
<dbReference type="InterPro" id="IPR010982">
    <property type="entry name" value="Lambda_DNA-bd_dom_sf"/>
</dbReference>
<gene>
    <name evidence="3" type="ORF">RQM59_01555</name>
</gene>
<dbReference type="PANTHER" id="PTHR46558">
    <property type="entry name" value="TRACRIPTIONAL REGULATORY PROTEIN-RELATED-RELATED"/>
    <property type="match status" value="1"/>
</dbReference>
<dbReference type="RefSeq" id="WP_349240297.1">
    <property type="nucleotide sequence ID" value="NZ_JAVTTO010000001.1"/>
</dbReference>
<comment type="caution">
    <text evidence="3">The sequence shown here is derived from an EMBL/GenBank/DDBJ whole genome shotgun (WGS) entry which is preliminary data.</text>
</comment>
<dbReference type="PROSITE" id="PS50943">
    <property type="entry name" value="HTH_CROC1"/>
    <property type="match status" value="1"/>
</dbReference>